<dbReference type="HOGENOM" id="CLU_008762_4_3_1"/>
<evidence type="ECO:0000313" key="2">
    <source>
        <dbReference type="EMBL" id="EAY81667.1"/>
    </source>
</evidence>
<keyword evidence="3" id="KW-1185">Reference proteome</keyword>
<proteinExistence type="predicted"/>
<reference evidence="2 3" key="1">
    <citation type="journal article" date="2005" name="PLoS Biol.">
        <title>The genomes of Oryza sativa: a history of duplications.</title>
        <authorList>
            <person name="Yu J."/>
            <person name="Wang J."/>
            <person name="Lin W."/>
            <person name="Li S."/>
            <person name="Li H."/>
            <person name="Zhou J."/>
            <person name="Ni P."/>
            <person name="Dong W."/>
            <person name="Hu S."/>
            <person name="Zeng C."/>
            <person name="Zhang J."/>
            <person name="Zhang Y."/>
            <person name="Li R."/>
            <person name="Xu Z."/>
            <person name="Li S."/>
            <person name="Li X."/>
            <person name="Zheng H."/>
            <person name="Cong L."/>
            <person name="Lin L."/>
            <person name="Yin J."/>
            <person name="Geng J."/>
            <person name="Li G."/>
            <person name="Shi J."/>
            <person name="Liu J."/>
            <person name="Lv H."/>
            <person name="Li J."/>
            <person name="Wang J."/>
            <person name="Deng Y."/>
            <person name="Ran L."/>
            <person name="Shi X."/>
            <person name="Wang X."/>
            <person name="Wu Q."/>
            <person name="Li C."/>
            <person name="Ren X."/>
            <person name="Wang J."/>
            <person name="Wang X."/>
            <person name="Li D."/>
            <person name="Liu D."/>
            <person name="Zhang X."/>
            <person name="Ji Z."/>
            <person name="Zhao W."/>
            <person name="Sun Y."/>
            <person name="Zhang Z."/>
            <person name="Bao J."/>
            <person name="Han Y."/>
            <person name="Dong L."/>
            <person name="Ji J."/>
            <person name="Chen P."/>
            <person name="Wu S."/>
            <person name="Liu J."/>
            <person name="Xiao Y."/>
            <person name="Bu D."/>
            <person name="Tan J."/>
            <person name="Yang L."/>
            <person name="Ye C."/>
            <person name="Zhang J."/>
            <person name="Xu J."/>
            <person name="Zhou Y."/>
            <person name="Yu Y."/>
            <person name="Zhang B."/>
            <person name="Zhuang S."/>
            <person name="Wei H."/>
            <person name="Liu B."/>
            <person name="Lei M."/>
            <person name="Yu H."/>
            <person name="Li Y."/>
            <person name="Xu H."/>
            <person name="Wei S."/>
            <person name="He X."/>
            <person name="Fang L."/>
            <person name="Zhang Z."/>
            <person name="Zhang Y."/>
            <person name="Huang X."/>
            <person name="Su Z."/>
            <person name="Tong W."/>
            <person name="Li J."/>
            <person name="Tong Z."/>
            <person name="Li S."/>
            <person name="Ye J."/>
            <person name="Wang L."/>
            <person name="Fang L."/>
            <person name="Lei T."/>
            <person name="Chen C."/>
            <person name="Chen H."/>
            <person name="Xu Z."/>
            <person name="Li H."/>
            <person name="Huang H."/>
            <person name="Zhang F."/>
            <person name="Xu H."/>
            <person name="Li N."/>
            <person name="Zhao C."/>
            <person name="Li S."/>
            <person name="Dong L."/>
            <person name="Huang Y."/>
            <person name="Li L."/>
            <person name="Xi Y."/>
            <person name="Qi Q."/>
            <person name="Li W."/>
            <person name="Zhang B."/>
            <person name="Hu W."/>
            <person name="Zhang Y."/>
            <person name="Tian X."/>
            <person name="Jiao Y."/>
            <person name="Liang X."/>
            <person name="Jin J."/>
            <person name="Gao L."/>
            <person name="Zheng W."/>
            <person name="Hao B."/>
            <person name="Liu S."/>
            <person name="Wang W."/>
            <person name="Yuan L."/>
            <person name="Cao M."/>
            <person name="McDermott J."/>
            <person name="Samudrala R."/>
            <person name="Wang J."/>
            <person name="Wong G.K."/>
            <person name="Yang H."/>
        </authorList>
    </citation>
    <scope>NUCLEOTIDE SEQUENCE [LARGE SCALE GENOMIC DNA]</scope>
    <source>
        <strain evidence="3">cv. 93-11</strain>
    </source>
</reference>
<evidence type="ECO:0000256" key="1">
    <source>
        <dbReference type="SAM" id="MobiDB-lite"/>
    </source>
</evidence>
<dbReference type="EMBL" id="CM000136">
    <property type="protein sequence ID" value="EAY81667.1"/>
    <property type="molecule type" value="Genomic_DNA"/>
</dbReference>
<sequence>MEQLEVFKSLASNWKRLLVTCRLVNCSDSSMRDLLRRLFNLPDILDCFIMSKDAKVPTTGQYIFLQSFNYSPWKWKLVHLLTMGIVESKANGTKPSRPIILRENVRRKVFESLHSLPSVGADSLPRDFAALPVSERYWSACLEETRRCSHVILVWHIATSLCEMKLAQDLKSSGFLKSALSFLKKHWSHRYVVHENLDGSNLRTYSETANCLSRYCAYLLVSRPELLPENIWVSKQTFQDTVHCARDILEGCDSPQSMYDRLIATSQEATIPGEHNTKLNGNILKQGAILGKMLIDNENQESRWEILAEVWARLLVHIAPSSNAEAHAKYLDCVLEFITQIWALFTHCGIEKSELWQEDAAPGSNARLASSSSPGPVDATRVQQTTVASDIPAAAQPNGQTSDLEDDEDIPEIVVIRHQADDFEDDGDVPEITVMSSPTPGTS</sequence>
<evidence type="ECO:0000313" key="3">
    <source>
        <dbReference type="Proteomes" id="UP000007015"/>
    </source>
</evidence>
<feature type="region of interest" description="Disordered" evidence="1">
    <location>
        <begin position="361"/>
        <end position="380"/>
    </location>
</feature>
<organism evidence="2 3">
    <name type="scientific">Oryza sativa subsp. indica</name>
    <name type="common">Rice</name>
    <dbReference type="NCBI Taxonomy" id="39946"/>
    <lineage>
        <taxon>Eukaryota</taxon>
        <taxon>Viridiplantae</taxon>
        <taxon>Streptophyta</taxon>
        <taxon>Embryophyta</taxon>
        <taxon>Tracheophyta</taxon>
        <taxon>Spermatophyta</taxon>
        <taxon>Magnoliopsida</taxon>
        <taxon>Liliopsida</taxon>
        <taxon>Poales</taxon>
        <taxon>Poaceae</taxon>
        <taxon>BOP clade</taxon>
        <taxon>Oryzoideae</taxon>
        <taxon>Oryzeae</taxon>
        <taxon>Oryzinae</taxon>
        <taxon>Oryza</taxon>
        <taxon>Oryza sativa</taxon>
    </lineage>
</organism>
<gene>
    <name evidence="2" type="ORF">OsI_36835</name>
</gene>
<dbReference type="PANTHER" id="PTHR31325">
    <property type="entry name" value="OS01G0798800 PROTEIN-RELATED"/>
    <property type="match status" value="1"/>
</dbReference>
<name>A2ZGD3_ORYSI</name>
<feature type="compositionally biased region" description="Polar residues" evidence="1">
    <location>
        <begin position="434"/>
        <end position="443"/>
    </location>
</feature>
<protein>
    <recommendedName>
        <fullName evidence="4">DUF4220 domain-containing protein</fullName>
    </recommendedName>
</protein>
<dbReference type="OMA" id="YSPWKWK"/>
<dbReference type="AlphaFoldDB" id="A2ZGD3"/>
<feature type="region of interest" description="Disordered" evidence="1">
    <location>
        <begin position="388"/>
        <end position="443"/>
    </location>
</feature>
<dbReference type="Pfam" id="PF04578">
    <property type="entry name" value="DUF594"/>
    <property type="match status" value="1"/>
</dbReference>
<dbReference type="Gramene" id="BGIOSGA033630-TA">
    <property type="protein sequence ID" value="BGIOSGA033630-PA"/>
    <property type="gene ID" value="BGIOSGA033630"/>
</dbReference>
<accession>A2ZGD3</accession>
<dbReference type="Proteomes" id="UP000007015">
    <property type="component" value="Chromosome 11"/>
</dbReference>
<dbReference type="InterPro" id="IPR007658">
    <property type="entry name" value="DUF594"/>
</dbReference>
<dbReference type="STRING" id="39946.A2ZGD3"/>
<evidence type="ECO:0008006" key="4">
    <source>
        <dbReference type="Google" id="ProtNLM"/>
    </source>
</evidence>